<dbReference type="SMART" id="SM00953">
    <property type="entry name" value="RES"/>
    <property type="match status" value="1"/>
</dbReference>
<sequence>MGNLLQPNDLPEHPSPPADFFSRTLPVIQTSGPWFRLNPVQYSSAIYFDRSGKGRFDGENQGYGIFYGGEDENAVFIECYGRVHGAVGVAEKDLKQRNLFSITADRELTIVDLSSNNLVKIGADARLCSGAYVIARQWAKAIWEHPLKVDGLRYRSRHDDACFCYGLFDRVKDNLQEENLGNLIDHHPLLLSKILDRYDYALF</sequence>
<dbReference type="eggNOG" id="ENOG5030UZC">
    <property type="taxonomic scope" value="Bacteria"/>
</dbReference>
<evidence type="ECO:0000313" key="3">
    <source>
        <dbReference type="Proteomes" id="UP000002384"/>
    </source>
</evidence>
<dbReference type="STRING" id="65393.PCC7424_4480"/>
<dbReference type="Proteomes" id="UP000002384">
    <property type="component" value="Chromosome"/>
</dbReference>
<keyword evidence="3" id="KW-1185">Reference proteome</keyword>
<name>B7KA70_GLOC7</name>
<protein>
    <submittedName>
        <fullName evidence="2">RES domain protein</fullName>
    </submittedName>
</protein>
<reference evidence="3" key="1">
    <citation type="journal article" date="2011" name="MBio">
        <title>Novel metabolic attributes of the genus Cyanothece, comprising a group of unicellular nitrogen-fixing Cyanobacteria.</title>
        <authorList>
            <person name="Bandyopadhyay A."/>
            <person name="Elvitigala T."/>
            <person name="Welsh E."/>
            <person name="Stockel J."/>
            <person name="Liberton M."/>
            <person name="Min H."/>
            <person name="Sherman L.A."/>
            <person name="Pakrasi H.B."/>
        </authorList>
    </citation>
    <scope>NUCLEOTIDE SEQUENCE [LARGE SCALE GENOMIC DNA]</scope>
    <source>
        <strain evidence="3">PCC 7424</strain>
    </source>
</reference>
<dbReference type="KEGG" id="cyc:PCC7424_4480"/>
<dbReference type="InterPro" id="IPR014914">
    <property type="entry name" value="RES_dom"/>
</dbReference>
<dbReference type="Pfam" id="PF08808">
    <property type="entry name" value="RES"/>
    <property type="match status" value="1"/>
</dbReference>
<dbReference type="HOGENOM" id="CLU_115405_1_0_3"/>
<dbReference type="OrthoDB" id="425502at2"/>
<evidence type="ECO:0000259" key="1">
    <source>
        <dbReference type="SMART" id="SM00953"/>
    </source>
</evidence>
<proteinExistence type="predicted"/>
<feature type="domain" description="RES" evidence="1">
    <location>
        <begin position="47"/>
        <end position="178"/>
    </location>
</feature>
<dbReference type="AlphaFoldDB" id="B7KA70"/>
<organism evidence="2 3">
    <name type="scientific">Gloeothece citriformis (strain PCC 7424)</name>
    <name type="common">Cyanothece sp. (strain PCC 7424)</name>
    <dbReference type="NCBI Taxonomy" id="65393"/>
    <lineage>
        <taxon>Bacteria</taxon>
        <taxon>Bacillati</taxon>
        <taxon>Cyanobacteriota</taxon>
        <taxon>Cyanophyceae</taxon>
        <taxon>Oscillatoriophycideae</taxon>
        <taxon>Chroococcales</taxon>
        <taxon>Aphanothecaceae</taxon>
        <taxon>Gloeothece</taxon>
        <taxon>Gloeothece citriformis</taxon>
    </lineage>
</organism>
<dbReference type="RefSeq" id="WP_015956428.1">
    <property type="nucleotide sequence ID" value="NC_011729.1"/>
</dbReference>
<evidence type="ECO:0000313" key="2">
    <source>
        <dbReference type="EMBL" id="ACK72844.1"/>
    </source>
</evidence>
<dbReference type="EMBL" id="CP001291">
    <property type="protein sequence ID" value="ACK72844.1"/>
    <property type="molecule type" value="Genomic_DNA"/>
</dbReference>
<gene>
    <name evidence="2" type="ordered locus">PCC7424_4480</name>
</gene>
<accession>B7KA70</accession>